<organism evidence="3 4">
    <name type="scientific">Sulfurimicrobium lacus</name>
    <dbReference type="NCBI Taxonomy" id="2715678"/>
    <lineage>
        <taxon>Bacteria</taxon>
        <taxon>Pseudomonadati</taxon>
        <taxon>Pseudomonadota</taxon>
        <taxon>Betaproteobacteria</taxon>
        <taxon>Nitrosomonadales</taxon>
        <taxon>Sulfuricellaceae</taxon>
        <taxon>Sulfurimicrobium</taxon>
    </lineage>
</organism>
<protein>
    <submittedName>
        <fullName evidence="3">Thioredoxin</fullName>
    </submittedName>
</protein>
<reference evidence="4" key="1">
    <citation type="submission" date="2020-03" db="EMBL/GenBank/DDBJ databases">
        <title>Complete genome sequence of sulfur-oxidizing bacterium skT11.</title>
        <authorList>
            <person name="Kanda M."/>
            <person name="Kojima H."/>
            <person name="Fukui M."/>
        </authorList>
    </citation>
    <scope>NUCLEOTIDE SEQUENCE [LARGE SCALE GENOMIC DNA]</scope>
    <source>
        <strain evidence="4">skT11</strain>
    </source>
</reference>
<feature type="domain" description="Thioredoxin-like fold" evidence="2">
    <location>
        <begin position="48"/>
        <end position="148"/>
    </location>
</feature>
<accession>A0A6F8VG37</accession>
<keyword evidence="1" id="KW-0732">Signal</keyword>
<dbReference type="Pfam" id="PF13098">
    <property type="entry name" value="Thioredoxin_2"/>
    <property type="match status" value="1"/>
</dbReference>
<dbReference type="CDD" id="cd02951">
    <property type="entry name" value="SoxW"/>
    <property type="match status" value="1"/>
</dbReference>
<evidence type="ECO:0000313" key="3">
    <source>
        <dbReference type="EMBL" id="BCB28067.1"/>
    </source>
</evidence>
<dbReference type="EMBL" id="AP022853">
    <property type="protein sequence ID" value="BCB28067.1"/>
    <property type="molecule type" value="Genomic_DNA"/>
</dbReference>
<feature type="chain" id="PRO_5026010020" evidence="1">
    <location>
        <begin position="23"/>
        <end position="174"/>
    </location>
</feature>
<dbReference type="InterPro" id="IPR036249">
    <property type="entry name" value="Thioredoxin-like_sf"/>
</dbReference>
<dbReference type="AlphaFoldDB" id="A0A6F8VG37"/>
<dbReference type="KEGG" id="slac:SKTS_29530"/>
<dbReference type="SUPFAM" id="SSF52833">
    <property type="entry name" value="Thioredoxin-like"/>
    <property type="match status" value="1"/>
</dbReference>
<evidence type="ECO:0000259" key="2">
    <source>
        <dbReference type="Pfam" id="PF13098"/>
    </source>
</evidence>
<dbReference type="Gene3D" id="3.40.30.10">
    <property type="entry name" value="Glutaredoxin"/>
    <property type="match status" value="1"/>
</dbReference>
<evidence type="ECO:0000313" key="4">
    <source>
        <dbReference type="Proteomes" id="UP000502260"/>
    </source>
</evidence>
<dbReference type="Proteomes" id="UP000502260">
    <property type="component" value="Chromosome"/>
</dbReference>
<evidence type="ECO:0000256" key="1">
    <source>
        <dbReference type="SAM" id="SignalP"/>
    </source>
</evidence>
<name>A0A6F8VG37_9PROT</name>
<sequence>MSGMAKFLLVLMLCLCAFAARAETRDVQQYFFDQHLGDFKAELDTAKKGGKQGILLMFEMEECPFCHRMKETILNQSEVQDYYRKHFLVFSVDTEGSNALVDFSGKETTEKKFALEHRVRATPAFIFFDLSGQPLTRFTGAAKDVKEFMALGRYVVDGAYKTMPFAKYKQQVVQ</sequence>
<feature type="signal peptide" evidence="1">
    <location>
        <begin position="1"/>
        <end position="22"/>
    </location>
</feature>
<dbReference type="InterPro" id="IPR041737">
    <property type="entry name" value="SoxW"/>
</dbReference>
<proteinExistence type="predicted"/>
<dbReference type="InterPro" id="IPR012336">
    <property type="entry name" value="Thioredoxin-like_fold"/>
</dbReference>
<gene>
    <name evidence="3" type="ORF">SKTS_29530</name>
</gene>
<keyword evidence="4" id="KW-1185">Reference proteome</keyword>